<dbReference type="EC" id="1.14.11.13" evidence="9"/>
<sequence>MVVPSPTPLGTEKVRAVELPVIDLYGQRSEVSKLIVKACDKYGFFKVINHGVPNHIVAKLEEECLGFFAKTMPEKQKAGPANPFGYGYKTIGFKGDMGEIEYLTLNTNPLFIAERSKSISDDPLKFSCAVSGYIEAVKGLACELLDLMAEGLLVPDTTVFSRMIRDVDSDSVIRLNHYPPSQVDCKDRDTSDSKIGIGEHSDPQILTLLRSNDVGGLEISIEDGVWIPVPPDPNSFYVNVGDMLQAMTNGRFVSVRHRAMTNSCKSRMSMGYFGGPPLQTRITAPPEMITPNGLSLYRPFTWAEYKKAAYSLRLGDSRLELFRTCTED</sequence>
<comment type="similarity">
    <text evidence="8">Belongs to the iron/ascorbate-dependent oxidoreductase family. GA2OX subfamily.</text>
</comment>
<dbReference type="InterPro" id="IPR026992">
    <property type="entry name" value="DIOX_N"/>
</dbReference>
<dbReference type="GO" id="GO:0045543">
    <property type="term" value="F:gibberellin 2-beta-dioxygenase activity"/>
    <property type="evidence" value="ECO:0007669"/>
    <property type="project" value="UniProtKB-EC"/>
</dbReference>
<comment type="pathway">
    <text evidence="1">Hormone biosynthesis.</text>
</comment>
<evidence type="ECO:0000256" key="2">
    <source>
        <dbReference type="ARBA" id="ARBA00022723"/>
    </source>
</evidence>
<dbReference type="AlphaFoldDB" id="A0A2N9EJ26"/>
<proteinExistence type="inferred from homology"/>
<reference evidence="12" key="1">
    <citation type="submission" date="2018-02" db="EMBL/GenBank/DDBJ databases">
        <authorList>
            <person name="Cohen D.B."/>
            <person name="Kent A.D."/>
        </authorList>
    </citation>
    <scope>NUCLEOTIDE SEQUENCE</scope>
</reference>
<comment type="pathway">
    <text evidence="6">Plant hormone biosynthesis; gibberellin biosynthesis.</text>
</comment>
<name>A0A2N9EJ26_FAGSY</name>
<organism evidence="12">
    <name type="scientific">Fagus sylvatica</name>
    <name type="common">Beechnut</name>
    <dbReference type="NCBI Taxonomy" id="28930"/>
    <lineage>
        <taxon>Eukaryota</taxon>
        <taxon>Viridiplantae</taxon>
        <taxon>Streptophyta</taxon>
        <taxon>Embryophyta</taxon>
        <taxon>Tracheophyta</taxon>
        <taxon>Spermatophyta</taxon>
        <taxon>Magnoliopsida</taxon>
        <taxon>eudicotyledons</taxon>
        <taxon>Gunneridae</taxon>
        <taxon>Pentapetalae</taxon>
        <taxon>rosids</taxon>
        <taxon>fabids</taxon>
        <taxon>Fagales</taxon>
        <taxon>Fagaceae</taxon>
        <taxon>Fagus</taxon>
    </lineage>
</organism>
<keyword evidence="4 10" id="KW-0560">Oxidoreductase</keyword>
<evidence type="ECO:0000259" key="11">
    <source>
        <dbReference type="PROSITE" id="PS51471"/>
    </source>
</evidence>
<comment type="catalytic activity">
    <reaction evidence="7">
        <text>gibberellin A1 + 2-oxoglutarate + O2 = gibberellin A8 + succinate + CO2</text>
        <dbReference type="Rhea" id="RHEA:15005"/>
        <dbReference type="ChEBI" id="CHEBI:15379"/>
        <dbReference type="ChEBI" id="CHEBI:16526"/>
        <dbReference type="ChEBI" id="CHEBI:16810"/>
        <dbReference type="ChEBI" id="CHEBI:30031"/>
        <dbReference type="ChEBI" id="CHEBI:58524"/>
        <dbReference type="ChEBI" id="CHEBI:58594"/>
        <dbReference type="EC" id="1.14.11.13"/>
    </reaction>
</comment>
<dbReference type="Pfam" id="PF14226">
    <property type="entry name" value="DIOX_N"/>
    <property type="match status" value="1"/>
</dbReference>
<dbReference type="Pfam" id="PF03171">
    <property type="entry name" value="2OG-FeII_Oxy"/>
    <property type="match status" value="1"/>
</dbReference>
<accession>A0A2N9EJ26</accession>
<dbReference type="FunFam" id="2.60.120.330:FF:000025">
    <property type="entry name" value="Gibberellin 2-beta-dioxygenase 2"/>
    <property type="match status" value="1"/>
</dbReference>
<dbReference type="PANTHER" id="PTHR47990">
    <property type="entry name" value="2-OXOGLUTARATE (2OG) AND FE(II)-DEPENDENT OXYGENASE SUPERFAMILY PROTEIN-RELATED"/>
    <property type="match status" value="1"/>
</dbReference>
<dbReference type="InterPro" id="IPR005123">
    <property type="entry name" value="Oxoglu/Fe-dep_dioxygenase_dom"/>
</dbReference>
<evidence type="ECO:0000256" key="7">
    <source>
        <dbReference type="ARBA" id="ARBA00052204"/>
    </source>
</evidence>
<keyword evidence="3" id="KW-0223">Dioxygenase</keyword>
<keyword evidence="5 10" id="KW-0408">Iron</keyword>
<evidence type="ECO:0000256" key="5">
    <source>
        <dbReference type="ARBA" id="ARBA00023004"/>
    </source>
</evidence>
<dbReference type="InterPro" id="IPR027443">
    <property type="entry name" value="IPNS-like_sf"/>
</dbReference>
<evidence type="ECO:0000313" key="12">
    <source>
        <dbReference type="EMBL" id="SPC74559.1"/>
    </source>
</evidence>
<dbReference type="Gene3D" id="2.60.120.330">
    <property type="entry name" value="B-lactam Antibiotic, Isopenicillin N Synthase, Chain"/>
    <property type="match status" value="1"/>
</dbReference>
<evidence type="ECO:0000256" key="9">
    <source>
        <dbReference type="ARBA" id="ARBA00066708"/>
    </source>
</evidence>
<evidence type="ECO:0000256" key="4">
    <source>
        <dbReference type="ARBA" id="ARBA00023002"/>
    </source>
</evidence>
<gene>
    <name evidence="12" type="ORF">FSB_LOCUS2441</name>
</gene>
<dbReference type="PROSITE" id="PS51471">
    <property type="entry name" value="FE2OG_OXY"/>
    <property type="match status" value="1"/>
</dbReference>
<dbReference type="GO" id="GO:0009685">
    <property type="term" value="P:gibberellin metabolic process"/>
    <property type="evidence" value="ECO:0007669"/>
    <property type="project" value="UniProtKB-ARBA"/>
</dbReference>
<keyword evidence="2 10" id="KW-0479">Metal-binding</keyword>
<feature type="domain" description="Fe2OG dioxygenase" evidence="11">
    <location>
        <begin position="168"/>
        <end position="276"/>
    </location>
</feature>
<dbReference type="InterPro" id="IPR050231">
    <property type="entry name" value="Iron_ascorbate_oxido_reductase"/>
</dbReference>
<dbReference type="EMBL" id="OIVN01000113">
    <property type="protein sequence ID" value="SPC74559.1"/>
    <property type="molecule type" value="Genomic_DNA"/>
</dbReference>
<evidence type="ECO:0000256" key="8">
    <source>
        <dbReference type="ARBA" id="ARBA00061282"/>
    </source>
</evidence>
<dbReference type="PRINTS" id="PR00682">
    <property type="entry name" value="IPNSYNTHASE"/>
</dbReference>
<evidence type="ECO:0000256" key="10">
    <source>
        <dbReference type="RuleBase" id="RU003682"/>
    </source>
</evidence>
<evidence type="ECO:0000256" key="3">
    <source>
        <dbReference type="ARBA" id="ARBA00022964"/>
    </source>
</evidence>
<dbReference type="InterPro" id="IPR044861">
    <property type="entry name" value="IPNS-like_FE2OG_OXY"/>
</dbReference>
<protein>
    <recommendedName>
        <fullName evidence="9">gibberellin 2beta-dioxygenase</fullName>
        <ecNumber evidence="9">1.14.11.13</ecNumber>
    </recommendedName>
</protein>
<evidence type="ECO:0000256" key="1">
    <source>
        <dbReference type="ARBA" id="ARBA00004972"/>
    </source>
</evidence>
<evidence type="ECO:0000256" key="6">
    <source>
        <dbReference type="ARBA" id="ARBA00037909"/>
    </source>
</evidence>
<dbReference type="GO" id="GO:0046872">
    <property type="term" value="F:metal ion binding"/>
    <property type="evidence" value="ECO:0007669"/>
    <property type="project" value="UniProtKB-KW"/>
</dbReference>
<dbReference type="SUPFAM" id="SSF51197">
    <property type="entry name" value="Clavaminate synthase-like"/>
    <property type="match status" value="1"/>
</dbReference>